<comment type="caution">
    <text evidence="1">The sequence shown here is derived from an EMBL/GenBank/DDBJ whole genome shotgun (WGS) entry which is preliminary data.</text>
</comment>
<reference evidence="1" key="1">
    <citation type="submission" date="2021-02" db="EMBL/GenBank/DDBJ databases">
        <authorList>
            <person name="Nowell W R."/>
        </authorList>
    </citation>
    <scope>NUCLEOTIDE SEQUENCE</scope>
</reference>
<protein>
    <submittedName>
        <fullName evidence="1">Uncharacterized protein</fullName>
    </submittedName>
</protein>
<name>A0A816H3U2_ADIRI</name>
<proteinExistence type="predicted"/>
<dbReference type="EMBL" id="CAJNOR010015044">
    <property type="protein sequence ID" value="CAF1680984.1"/>
    <property type="molecule type" value="Genomic_DNA"/>
</dbReference>
<dbReference type="Proteomes" id="UP000663828">
    <property type="component" value="Unassembled WGS sequence"/>
</dbReference>
<keyword evidence="2" id="KW-1185">Reference proteome</keyword>
<evidence type="ECO:0000313" key="1">
    <source>
        <dbReference type="EMBL" id="CAF1680984.1"/>
    </source>
</evidence>
<gene>
    <name evidence="1" type="ORF">XAT740_LOCUS60549</name>
</gene>
<accession>A0A816H3U2</accession>
<evidence type="ECO:0000313" key="2">
    <source>
        <dbReference type="Proteomes" id="UP000663828"/>
    </source>
</evidence>
<dbReference type="AlphaFoldDB" id="A0A816H3U2"/>
<feature type="non-terminal residue" evidence="1">
    <location>
        <position position="1"/>
    </location>
</feature>
<organism evidence="1 2">
    <name type="scientific">Adineta ricciae</name>
    <name type="common">Rotifer</name>
    <dbReference type="NCBI Taxonomy" id="249248"/>
    <lineage>
        <taxon>Eukaryota</taxon>
        <taxon>Metazoa</taxon>
        <taxon>Spiralia</taxon>
        <taxon>Gnathifera</taxon>
        <taxon>Rotifera</taxon>
        <taxon>Eurotatoria</taxon>
        <taxon>Bdelloidea</taxon>
        <taxon>Adinetida</taxon>
        <taxon>Adinetidae</taxon>
        <taxon>Adineta</taxon>
    </lineage>
</organism>
<sequence>PTRTDMNGHFEKFASVETGAEPIVYFATSSFNAGDIPNGCFEDNA</sequence>